<feature type="domain" description="RecX second three-helical" evidence="7">
    <location>
        <begin position="119"/>
        <end position="157"/>
    </location>
</feature>
<dbReference type="HAMAP" id="MF_01114">
    <property type="entry name" value="RecX"/>
    <property type="match status" value="1"/>
</dbReference>
<protein>
    <recommendedName>
        <fullName evidence="4 6">Regulatory protein RecX</fullName>
    </recommendedName>
</protein>
<name>A0A5P8M2T6_9LACO</name>
<comment type="subcellular location">
    <subcellularLocation>
        <location evidence="2 6">Cytoplasm</location>
    </subcellularLocation>
</comment>
<proteinExistence type="inferred from homology"/>
<dbReference type="InterPro" id="IPR053925">
    <property type="entry name" value="RecX_HTH_3rd"/>
</dbReference>
<dbReference type="Pfam" id="PF21981">
    <property type="entry name" value="RecX_HTH3"/>
    <property type="match status" value="2"/>
</dbReference>
<evidence type="ECO:0000256" key="6">
    <source>
        <dbReference type="HAMAP-Rule" id="MF_01114"/>
    </source>
</evidence>
<dbReference type="NCBIfam" id="NF010733">
    <property type="entry name" value="PRK14135.1"/>
    <property type="match status" value="1"/>
</dbReference>
<accession>A0A5P8M2T6</accession>
<dbReference type="PANTHER" id="PTHR33602:SF1">
    <property type="entry name" value="REGULATORY PROTEIN RECX FAMILY PROTEIN"/>
    <property type="match status" value="1"/>
</dbReference>
<dbReference type="PANTHER" id="PTHR33602">
    <property type="entry name" value="REGULATORY PROTEIN RECX FAMILY PROTEIN"/>
    <property type="match status" value="1"/>
</dbReference>
<comment type="similarity">
    <text evidence="3 6">Belongs to the RecX family.</text>
</comment>
<dbReference type="GO" id="GO:0006282">
    <property type="term" value="P:regulation of DNA repair"/>
    <property type="evidence" value="ECO:0007669"/>
    <property type="project" value="UniProtKB-UniRule"/>
</dbReference>
<dbReference type="AlphaFoldDB" id="A0A5P8M2T6"/>
<dbReference type="EMBL" id="CP045143">
    <property type="protein sequence ID" value="QFR22808.1"/>
    <property type="molecule type" value="Genomic_DNA"/>
</dbReference>
<dbReference type="Pfam" id="PF21982">
    <property type="entry name" value="RecX_HTH1"/>
    <property type="match status" value="1"/>
</dbReference>
<organism evidence="10 11">
    <name type="scientific">Schleiferilactobacillus harbinensis</name>
    <dbReference type="NCBI Taxonomy" id="304207"/>
    <lineage>
        <taxon>Bacteria</taxon>
        <taxon>Bacillati</taxon>
        <taxon>Bacillota</taxon>
        <taxon>Bacilli</taxon>
        <taxon>Lactobacillales</taxon>
        <taxon>Lactobacillaceae</taxon>
        <taxon>Schleiferilactobacillus</taxon>
    </lineage>
</organism>
<evidence type="ECO:0000259" key="9">
    <source>
        <dbReference type="Pfam" id="PF21982"/>
    </source>
</evidence>
<evidence type="ECO:0000256" key="1">
    <source>
        <dbReference type="ARBA" id="ARBA00003529"/>
    </source>
</evidence>
<feature type="domain" description="RecX third three-helical" evidence="8">
    <location>
        <begin position="225"/>
        <end position="271"/>
    </location>
</feature>
<dbReference type="InterPro" id="IPR053926">
    <property type="entry name" value="RecX_HTH_1st"/>
</dbReference>
<evidence type="ECO:0000256" key="3">
    <source>
        <dbReference type="ARBA" id="ARBA00009695"/>
    </source>
</evidence>
<dbReference type="Gene3D" id="1.10.10.10">
    <property type="entry name" value="Winged helix-like DNA-binding domain superfamily/Winged helix DNA-binding domain"/>
    <property type="match status" value="4"/>
</dbReference>
<dbReference type="InterPro" id="IPR053924">
    <property type="entry name" value="RecX_HTH_2nd"/>
</dbReference>
<dbReference type="InterPro" id="IPR036388">
    <property type="entry name" value="WH-like_DNA-bd_sf"/>
</dbReference>
<gene>
    <name evidence="6 10" type="primary">recX</name>
    <name evidence="10" type="ORF">D1010_04770</name>
</gene>
<evidence type="ECO:0000313" key="10">
    <source>
        <dbReference type="EMBL" id="QFR22808.1"/>
    </source>
</evidence>
<dbReference type="GO" id="GO:0005737">
    <property type="term" value="C:cytoplasm"/>
    <property type="evidence" value="ECO:0007669"/>
    <property type="project" value="UniProtKB-SubCell"/>
</dbReference>
<reference evidence="10 11" key="1">
    <citation type="submission" date="2019-10" db="EMBL/GenBank/DDBJ databases">
        <title>The completed genome of Lactobacillus harbinensis M1.</title>
        <authorList>
            <person name="Zheng Y."/>
        </authorList>
    </citation>
    <scope>NUCLEOTIDE SEQUENCE [LARGE SCALE GENOMIC DNA]</scope>
    <source>
        <strain evidence="10 11">M1</strain>
    </source>
</reference>
<dbReference type="KEGG" id="lhb:D1010_04770"/>
<evidence type="ECO:0000256" key="2">
    <source>
        <dbReference type="ARBA" id="ARBA00004496"/>
    </source>
</evidence>
<evidence type="ECO:0000313" key="11">
    <source>
        <dbReference type="Proteomes" id="UP000326779"/>
    </source>
</evidence>
<dbReference type="Proteomes" id="UP000326779">
    <property type="component" value="Chromosome"/>
</dbReference>
<feature type="domain" description="RecX first three-helical" evidence="9">
    <location>
        <begin position="73"/>
        <end position="112"/>
    </location>
</feature>
<evidence type="ECO:0000256" key="4">
    <source>
        <dbReference type="ARBA" id="ARBA00018111"/>
    </source>
</evidence>
<sequence length="280" mass="32111">MNLKFLSERRSTVATITKISAQKRPGRYNIFLDGEYAFAVDEGVLVQFALAKGQELTPDQIARIQEQDNFRHAYNIAVNYLAHQLRTRHEIWAKLEEKEVPPAYIKQVAAELTEQGYLDDHAYRDSFVRTQMVTTENGPTIIERKLREKGISPELANREAITDIFTPAEQLATMAKLIAKQRNHYRRNSAREQERKIRQHLYTRGFAGDLITQAMDAADFTPDPEEEADALAAQGAKYWRRYASKGAAVQKRKTKQMLYQKGFDLGAIDTWIAEQETEDA</sequence>
<evidence type="ECO:0000259" key="7">
    <source>
        <dbReference type="Pfam" id="PF02631"/>
    </source>
</evidence>
<evidence type="ECO:0000256" key="5">
    <source>
        <dbReference type="ARBA" id="ARBA00022490"/>
    </source>
</evidence>
<evidence type="ECO:0000259" key="8">
    <source>
        <dbReference type="Pfam" id="PF21981"/>
    </source>
</evidence>
<feature type="domain" description="RecX third three-helical" evidence="8">
    <location>
        <begin position="169"/>
        <end position="215"/>
    </location>
</feature>
<dbReference type="InterPro" id="IPR003783">
    <property type="entry name" value="Regulatory_RecX"/>
</dbReference>
<keyword evidence="5 6" id="KW-0963">Cytoplasm</keyword>
<dbReference type="Pfam" id="PF02631">
    <property type="entry name" value="RecX_HTH2"/>
    <property type="match status" value="1"/>
</dbReference>
<comment type="function">
    <text evidence="1 6">Modulates RecA activity.</text>
</comment>